<protein>
    <submittedName>
        <fullName evidence="1">Uncharacterized protein</fullName>
    </submittedName>
</protein>
<name>A0AAD5MXC7_PARTN</name>
<dbReference type="InterPro" id="IPR011042">
    <property type="entry name" value="6-blade_b-propeller_TolB-like"/>
</dbReference>
<dbReference type="Gene3D" id="2.120.10.30">
    <property type="entry name" value="TolB, C-terminal domain"/>
    <property type="match status" value="1"/>
</dbReference>
<dbReference type="Proteomes" id="UP001196413">
    <property type="component" value="Unassembled WGS sequence"/>
</dbReference>
<dbReference type="EMBL" id="JAHQIW010003091">
    <property type="protein sequence ID" value="KAJ1357306.1"/>
    <property type="molecule type" value="Genomic_DNA"/>
</dbReference>
<dbReference type="PANTHER" id="PTHR40326:SF1">
    <property type="entry name" value="RING-TYPE DOMAIN-CONTAINING PROTEIN-RELATED"/>
    <property type="match status" value="1"/>
</dbReference>
<dbReference type="SUPFAM" id="SSF101898">
    <property type="entry name" value="NHL repeat"/>
    <property type="match status" value="1"/>
</dbReference>
<sequence length="239" mass="27189">MSACGAVARGALRRIRGQWFDFALVAHQAIHPSGVDKLVPTWPHTVWEDEEHWLALTCTKDGNLVTVERHGAEFFLTVFDATKFNKLYVIRRQPCYADRSGNHLFFTDLCSNTLTCVEFAENRFKKVYSRCMDVSSVEDSGESRDGFIYMTGIRCDNSGHLLLADAKTHTLKLFTSYGQLLKCARFACGASFPYCSSFAVSSFGFLMACDLLNNRMILYRFQEYKHGVRNELRCVQGRL</sequence>
<dbReference type="PANTHER" id="PTHR40326">
    <property type="entry name" value="PROTEIN CBG10816"/>
    <property type="match status" value="1"/>
</dbReference>
<gene>
    <name evidence="1" type="ORF">KIN20_015432</name>
</gene>
<accession>A0AAD5MXC7</accession>
<comment type="caution">
    <text evidence="1">The sequence shown here is derived from an EMBL/GenBank/DDBJ whole genome shotgun (WGS) entry which is preliminary data.</text>
</comment>
<proteinExistence type="predicted"/>
<evidence type="ECO:0000313" key="1">
    <source>
        <dbReference type="EMBL" id="KAJ1357306.1"/>
    </source>
</evidence>
<keyword evidence="2" id="KW-1185">Reference proteome</keyword>
<reference evidence="1" key="1">
    <citation type="submission" date="2021-06" db="EMBL/GenBank/DDBJ databases">
        <title>Parelaphostrongylus tenuis whole genome reference sequence.</title>
        <authorList>
            <person name="Garwood T.J."/>
            <person name="Larsen P.A."/>
            <person name="Fountain-Jones N.M."/>
            <person name="Garbe J.R."/>
            <person name="Macchietto M.G."/>
            <person name="Kania S.A."/>
            <person name="Gerhold R.W."/>
            <person name="Richards J.E."/>
            <person name="Wolf T.M."/>
        </authorList>
    </citation>
    <scope>NUCLEOTIDE SEQUENCE</scope>
    <source>
        <strain evidence="1">MNPRO001-30</strain>
        <tissue evidence="1">Meninges</tissue>
    </source>
</reference>
<dbReference type="AlphaFoldDB" id="A0AAD5MXC7"/>
<organism evidence="1 2">
    <name type="scientific">Parelaphostrongylus tenuis</name>
    <name type="common">Meningeal worm</name>
    <dbReference type="NCBI Taxonomy" id="148309"/>
    <lineage>
        <taxon>Eukaryota</taxon>
        <taxon>Metazoa</taxon>
        <taxon>Ecdysozoa</taxon>
        <taxon>Nematoda</taxon>
        <taxon>Chromadorea</taxon>
        <taxon>Rhabditida</taxon>
        <taxon>Rhabditina</taxon>
        <taxon>Rhabditomorpha</taxon>
        <taxon>Strongyloidea</taxon>
        <taxon>Metastrongylidae</taxon>
        <taxon>Parelaphostrongylus</taxon>
    </lineage>
</organism>
<evidence type="ECO:0000313" key="2">
    <source>
        <dbReference type="Proteomes" id="UP001196413"/>
    </source>
</evidence>